<dbReference type="STRING" id="137658.SAMN05216186_101540"/>
<proteinExistence type="predicted"/>
<dbReference type="EMBL" id="FNFD01000001">
    <property type="protein sequence ID" value="SDJ47648.1"/>
    <property type="molecule type" value="Genomic_DNA"/>
</dbReference>
<gene>
    <name evidence="1" type="ORF">SAMN05216186_101540</name>
</gene>
<dbReference type="Proteomes" id="UP000198706">
    <property type="component" value="Unassembled WGS sequence"/>
</dbReference>
<reference evidence="1 2" key="1">
    <citation type="submission" date="2016-10" db="EMBL/GenBank/DDBJ databases">
        <authorList>
            <person name="de Groot N.N."/>
        </authorList>
    </citation>
    <scope>NUCLEOTIDE SEQUENCE [LARGE SCALE GENOMIC DNA]</scope>
    <source>
        <strain evidence="1 2">JCM 21544</strain>
    </source>
</reference>
<evidence type="ECO:0000313" key="1">
    <source>
        <dbReference type="EMBL" id="SDJ47648.1"/>
    </source>
</evidence>
<dbReference type="AlphaFoldDB" id="A0A1G8U1H1"/>
<protein>
    <submittedName>
        <fullName evidence="1">Type II secretion system (T2SS), protein M subtype b</fullName>
    </submittedName>
</protein>
<accession>A0A1G8U1H1</accession>
<evidence type="ECO:0000313" key="2">
    <source>
        <dbReference type="Proteomes" id="UP000198706"/>
    </source>
</evidence>
<organism evidence="1 2">
    <name type="scientific">Pseudomonas indica</name>
    <dbReference type="NCBI Taxonomy" id="137658"/>
    <lineage>
        <taxon>Bacteria</taxon>
        <taxon>Pseudomonadati</taxon>
        <taxon>Pseudomonadota</taxon>
        <taxon>Gammaproteobacteria</taxon>
        <taxon>Pseudomonadales</taxon>
        <taxon>Pseudomonadaceae</taxon>
        <taxon>Pseudomonas</taxon>
    </lineage>
</organism>
<keyword evidence="2" id="KW-1185">Reference proteome</keyword>
<dbReference type="Pfam" id="PF10741">
    <property type="entry name" value="T2SSM_b"/>
    <property type="match status" value="1"/>
</dbReference>
<dbReference type="RefSeq" id="WP_084339679.1">
    <property type="nucleotide sequence ID" value="NZ_FNFD01000001.1"/>
</dbReference>
<sequence length="197" mass="21614">MIPLRLRQLLALLILLALLAAVIGLVLGPLVERFLSDEESIDSLSHRLEVYQRLAHELPAQEARLAGLQRSDPMSRLVVAESRPALAGAGLQQLIGHLIGGVGAQVVSTQIVSRAEAESPLPAVGLKVHMRGENEQLVRLLYDLAYHEPLLLVENLVVLSNPRVDMQRLRRPEDLQAVPSLDISFDVKAFIAKEAKP</sequence>
<name>A0A1G8U1H1_9PSED</name>
<dbReference type="InterPro" id="IPR034756">
    <property type="entry name" value="T2SSM_b"/>
</dbReference>
<dbReference type="NCBIfam" id="NF040576">
    <property type="entry name" value="T2SS_GspM_XpsM"/>
    <property type="match status" value="1"/>
</dbReference>
<dbReference type="OrthoDB" id="6088673at2"/>